<gene>
    <name evidence="2" type="ORF">TVAG_071630</name>
</gene>
<dbReference type="OrthoDB" id="191370at2759"/>
<dbReference type="FunFam" id="3.40.630.10:FF:000199">
    <property type="entry name" value="Clan MH, family M20, peptidase T-like metallopeptidase"/>
    <property type="match status" value="1"/>
</dbReference>
<reference evidence="2" key="1">
    <citation type="submission" date="2006-10" db="EMBL/GenBank/DDBJ databases">
        <authorList>
            <person name="Amadeo P."/>
            <person name="Zhao Q."/>
            <person name="Wortman J."/>
            <person name="Fraser-Liggett C."/>
            <person name="Carlton J."/>
        </authorList>
    </citation>
    <scope>NUCLEOTIDE SEQUENCE</scope>
    <source>
        <strain evidence="2">G3</strain>
    </source>
</reference>
<keyword evidence="3" id="KW-1185">Reference proteome</keyword>
<keyword evidence="1" id="KW-0472">Membrane</keyword>
<evidence type="ECO:0000256" key="1">
    <source>
        <dbReference type="SAM" id="Phobius"/>
    </source>
</evidence>
<dbReference type="InterPro" id="IPR001160">
    <property type="entry name" value="Peptidase_M20C"/>
</dbReference>
<dbReference type="VEuPathDB" id="TrichDB:TVAG_071630"/>
<evidence type="ECO:0000313" key="3">
    <source>
        <dbReference type="Proteomes" id="UP000001542"/>
    </source>
</evidence>
<dbReference type="EMBL" id="DS113178">
    <property type="protein sequence ID" value="EAY23499.1"/>
    <property type="molecule type" value="Genomic_DNA"/>
</dbReference>
<protein>
    <submittedName>
        <fullName evidence="2">Clan MH, family M20, peptidase T-like metallopeptidase</fullName>
    </submittedName>
</protein>
<dbReference type="GO" id="GO:0005829">
    <property type="term" value="C:cytosol"/>
    <property type="evidence" value="ECO:0000318"/>
    <property type="project" value="GO_Central"/>
</dbReference>
<dbReference type="PANTHER" id="PTHR43501">
    <property type="entry name" value="CYTOSOL NON-SPECIFIC DIPEPTIDASE"/>
    <property type="match status" value="1"/>
</dbReference>
<dbReference type="eggNOG" id="ENOG502QRV8">
    <property type="taxonomic scope" value="Eukaryota"/>
</dbReference>
<dbReference type="STRING" id="5722.A2D866"/>
<dbReference type="PRINTS" id="PR00934">
    <property type="entry name" value="XHISDIPTASE"/>
</dbReference>
<keyword evidence="1" id="KW-0812">Transmembrane</keyword>
<reference evidence="2" key="2">
    <citation type="journal article" date="2007" name="Science">
        <title>Draft genome sequence of the sexually transmitted pathogen Trichomonas vaginalis.</title>
        <authorList>
            <person name="Carlton J.M."/>
            <person name="Hirt R.P."/>
            <person name="Silva J.C."/>
            <person name="Delcher A.L."/>
            <person name="Schatz M."/>
            <person name="Zhao Q."/>
            <person name="Wortman J.R."/>
            <person name="Bidwell S.L."/>
            <person name="Alsmark U.C.M."/>
            <person name="Besteiro S."/>
            <person name="Sicheritz-Ponten T."/>
            <person name="Noel C.J."/>
            <person name="Dacks J.B."/>
            <person name="Foster P.G."/>
            <person name="Simillion C."/>
            <person name="Van de Peer Y."/>
            <person name="Miranda-Saavedra D."/>
            <person name="Barton G.J."/>
            <person name="Westrop G.D."/>
            <person name="Mueller S."/>
            <person name="Dessi D."/>
            <person name="Fiori P.L."/>
            <person name="Ren Q."/>
            <person name="Paulsen I."/>
            <person name="Zhang H."/>
            <person name="Bastida-Corcuera F.D."/>
            <person name="Simoes-Barbosa A."/>
            <person name="Brown M.T."/>
            <person name="Hayes R.D."/>
            <person name="Mukherjee M."/>
            <person name="Okumura C.Y."/>
            <person name="Schneider R."/>
            <person name="Smith A.J."/>
            <person name="Vanacova S."/>
            <person name="Villalvazo M."/>
            <person name="Haas B.J."/>
            <person name="Pertea M."/>
            <person name="Feldblyum T.V."/>
            <person name="Utterback T.R."/>
            <person name="Shu C.L."/>
            <person name="Osoegawa K."/>
            <person name="de Jong P.J."/>
            <person name="Hrdy I."/>
            <person name="Horvathova L."/>
            <person name="Zubacova Z."/>
            <person name="Dolezal P."/>
            <person name="Malik S.B."/>
            <person name="Logsdon J.M. Jr."/>
            <person name="Henze K."/>
            <person name="Gupta A."/>
            <person name="Wang C.C."/>
            <person name="Dunne R.L."/>
            <person name="Upcroft J.A."/>
            <person name="Upcroft P."/>
            <person name="White O."/>
            <person name="Salzberg S.L."/>
            <person name="Tang P."/>
            <person name="Chiu C.-H."/>
            <person name="Lee Y.-S."/>
            <person name="Embley T.M."/>
            <person name="Coombs G.H."/>
            <person name="Mottram J.C."/>
            <person name="Tachezy J."/>
            <person name="Fraser-Liggett C.M."/>
            <person name="Johnson P.J."/>
        </authorList>
    </citation>
    <scope>NUCLEOTIDE SEQUENCE [LARGE SCALE GENOMIC DNA]</scope>
    <source>
        <strain evidence="2">G3</strain>
    </source>
</reference>
<dbReference type="FunFam" id="3.40.630.10:FF:000018">
    <property type="entry name" value="Aminoacyl-histidine dipeptidase PepD"/>
    <property type="match status" value="1"/>
</dbReference>
<dbReference type="SMR" id="A2D866"/>
<organism evidence="2 3">
    <name type="scientific">Trichomonas vaginalis (strain ATCC PRA-98 / G3)</name>
    <dbReference type="NCBI Taxonomy" id="412133"/>
    <lineage>
        <taxon>Eukaryota</taxon>
        <taxon>Metamonada</taxon>
        <taxon>Parabasalia</taxon>
        <taxon>Trichomonadida</taxon>
        <taxon>Trichomonadidae</taxon>
        <taxon>Trichomonas</taxon>
    </lineage>
</organism>
<dbReference type="RefSeq" id="XP_001584485.1">
    <property type="nucleotide sequence ID" value="XM_001584435.1"/>
</dbReference>
<dbReference type="GO" id="GO:0006508">
    <property type="term" value="P:proteolysis"/>
    <property type="evidence" value="ECO:0007669"/>
    <property type="project" value="InterPro"/>
</dbReference>
<dbReference type="InParanoid" id="A2D866"/>
<dbReference type="GO" id="GO:0043171">
    <property type="term" value="P:peptide catabolic process"/>
    <property type="evidence" value="ECO:0000318"/>
    <property type="project" value="GO_Central"/>
</dbReference>
<proteinExistence type="predicted"/>
<dbReference type="InterPro" id="IPR002933">
    <property type="entry name" value="Peptidase_M20"/>
</dbReference>
<feature type="transmembrane region" description="Helical" evidence="1">
    <location>
        <begin position="531"/>
        <end position="555"/>
    </location>
</feature>
<evidence type="ECO:0000313" key="2">
    <source>
        <dbReference type="EMBL" id="EAY23499.1"/>
    </source>
</evidence>
<dbReference type="KEGG" id="tva:5469063"/>
<accession>A2D866</accession>
<dbReference type="Proteomes" id="UP000001542">
    <property type="component" value="Unassembled WGS sequence"/>
</dbReference>
<sequence length="574" mass="65145">MFFFAPIAVYSVKANLNVSFYNHLWSAVPKQYQRYWEWFFAYSQVPRQSRHHDLITDATVKWLEEVGIPKKDITIDDGPNVLARIPATKGYENIDTLCVQGHMDVALHASAEDVPYRVKVNEINGENWFTATETLLGADDGFATALMLLIAEKRDEFVHGPLELLFTSDEEIGLVGMNFLPGPENTTHGLRANSIVNIDFFDSDKMASGTAGSIRFELRGHYENQQKSDGQYFSIKIENMLGGHSGMNMINGRITPQEYFIRGLTKLQQEGYDYYVVNYTSGDAANVLPNHGKITLLLEASKEGLKKPEDVITEEYKLIEQEYPGKTGQLNFSFNSHKNQETLKCLSKESSQKFIDSIFALHHGIVYFSDTQIYTSENIARIDLVQGENIANTTYHIMPRTHIKRHLDYMRMKMASFKRVHGIDAIIEHLTSEPWFYNKDSKLVKEFMAAYENVNRHPIKPVLFHAGTEAGRFAVRGYINASVINIGSDIINAHTVGESIKIETSNKQVDAFFQFMSRFAGKKPAFNSRNMWIIIGVSAFVLVMIVVTVLCIVICRRRKANYTQLSAKILPIEA</sequence>
<dbReference type="PANTHER" id="PTHR43501:SF1">
    <property type="entry name" value="CYTOSOL NON-SPECIFIC DIPEPTIDASE"/>
    <property type="match status" value="1"/>
</dbReference>
<dbReference type="GO" id="GO:0070573">
    <property type="term" value="F:metallodipeptidase activity"/>
    <property type="evidence" value="ECO:0000318"/>
    <property type="project" value="GO_Central"/>
</dbReference>
<dbReference type="VEuPathDB" id="TrichDB:TVAGG3_1046730"/>
<dbReference type="Pfam" id="PF01546">
    <property type="entry name" value="Peptidase_M20"/>
    <property type="match status" value="1"/>
</dbReference>
<name>A2D866_TRIV3</name>
<dbReference type="Gene3D" id="3.40.630.10">
    <property type="entry name" value="Zn peptidases"/>
    <property type="match status" value="2"/>
</dbReference>
<dbReference type="SUPFAM" id="SSF53187">
    <property type="entry name" value="Zn-dependent exopeptidases"/>
    <property type="match status" value="1"/>
</dbReference>
<keyword evidence="1" id="KW-1133">Transmembrane helix</keyword>
<dbReference type="AlphaFoldDB" id="A2D866"/>